<accession>A0ABM8VJ82</accession>
<protein>
    <recommendedName>
        <fullName evidence="3">DNA alkylation repair protein</fullName>
    </recommendedName>
</protein>
<dbReference type="CDD" id="cd07064">
    <property type="entry name" value="AlkD_like_1"/>
    <property type="match status" value="1"/>
</dbReference>
<proteinExistence type="predicted"/>
<keyword evidence="2" id="KW-1185">Reference proteome</keyword>
<organism evidence="1 2">
    <name type="scientific">Paenibacillus allorhizosphaerae</name>
    <dbReference type="NCBI Taxonomy" id="2849866"/>
    <lineage>
        <taxon>Bacteria</taxon>
        <taxon>Bacillati</taxon>
        <taxon>Bacillota</taxon>
        <taxon>Bacilli</taxon>
        <taxon>Bacillales</taxon>
        <taxon>Paenibacillaceae</taxon>
        <taxon>Paenibacillus</taxon>
    </lineage>
</organism>
<dbReference type="Pfam" id="PF08713">
    <property type="entry name" value="DNA_alkylation"/>
    <property type="match status" value="1"/>
</dbReference>
<dbReference type="PANTHER" id="PTHR34070:SF1">
    <property type="entry name" value="DNA ALKYLATION REPAIR PROTEIN"/>
    <property type="match status" value="1"/>
</dbReference>
<evidence type="ECO:0008006" key="3">
    <source>
        <dbReference type="Google" id="ProtNLM"/>
    </source>
</evidence>
<dbReference type="EMBL" id="CAJVCE010000009">
    <property type="protein sequence ID" value="CAG7645123.1"/>
    <property type="molecule type" value="Genomic_DNA"/>
</dbReference>
<gene>
    <name evidence="1" type="ORF">PAECIP111802_03436</name>
</gene>
<dbReference type="InterPro" id="IPR014825">
    <property type="entry name" value="DNA_alkylation"/>
</dbReference>
<name>A0ABM8VJ82_9BACL</name>
<reference evidence="1 2" key="1">
    <citation type="submission" date="2021-06" db="EMBL/GenBank/DDBJ databases">
        <authorList>
            <person name="Criscuolo A."/>
        </authorList>
    </citation>
    <scope>NUCLEOTIDE SEQUENCE [LARGE SCALE GENOMIC DNA]</scope>
    <source>
        <strain evidence="2">CIP 111802</strain>
    </source>
</reference>
<dbReference type="RefSeq" id="WP_218099749.1">
    <property type="nucleotide sequence ID" value="NZ_CAJVCE010000009.1"/>
</dbReference>
<evidence type="ECO:0000313" key="1">
    <source>
        <dbReference type="EMBL" id="CAG7645123.1"/>
    </source>
</evidence>
<dbReference type="Proteomes" id="UP000730618">
    <property type="component" value="Unassembled WGS sequence"/>
</dbReference>
<comment type="caution">
    <text evidence="1">The sequence shown here is derived from an EMBL/GenBank/DDBJ whole genome shotgun (WGS) entry which is preliminary data.</text>
</comment>
<evidence type="ECO:0000313" key="2">
    <source>
        <dbReference type="Proteomes" id="UP000730618"/>
    </source>
</evidence>
<dbReference type="PANTHER" id="PTHR34070">
    <property type="entry name" value="ARMADILLO-TYPE FOLD"/>
    <property type="match status" value="1"/>
</dbReference>
<sequence length="230" mass="26795">MEARIYEPAAGLEALLRTHANPRQAGPMQAYMRDQFPFLGIKSPERVALEKQYWKERGLPAKDELEACVRGLWGLPEREFQYAAMGLLERQAKKADRAQIVLLEELVVTKSWWDTVDLIAARLVGLHLSRFPELIPERAERWIASDNIWLQRTAILFQLGYKTRTDKELLFALIRRRSESDEFFIRKAIGWALREYSKTDEEAVRRFVAETQLSPLSVREALKHADKKRT</sequence>